<keyword evidence="5" id="KW-0670">Pyruvate</keyword>
<sequence>MAVITFVSQLAQHEQAAWLALLSAKLPNEAIKLDKDLSIEQKLQCEIAIVANPDVDVLSQYPKLIWVQSLWAGVDALVSQLSHDKPAPSFKLVRLIDPILAQTMSEAVLTWVLYLHRDMPKYLQQQKSALWLQHRYLLPKERTLGVLGLGRLGKLSALRLHENGFNVLGWSQSEKLINGVQCYWGDEGLATMVKQTDILICLLPLTAATYHLINDDLLTKLPQGASIINFARGGIVANNDLIKYLANDHLEHAILDVFEHEPLDESHAFWSHEKITVLPHISAPTHFESAGEIVTNNIKKYRSNAQIPLYINWNKGY</sequence>
<keyword evidence="6" id="KW-1185">Reference proteome</keyword>
<evidence type="ECO:0000256" key="2">
    <source>
        <dbReference type="ARBA" id="ARBA00023027"/>
    </source>
</evidence>
<reference evidence="5 7" key="1">
    <citation type="submission" date="2019-07" db="EMBL/GenBank/DDBJ databases">
        <title>Genomes of sea-ice associated Colwellia species.</title>
        <authorList>
            <person name="Bowman J.P."/>
        </authorList>
    </citation>
    <scope>NUCLEOTIDE SEQUENCE [LARGE SCALE GENOMIC DNA]</scope>
    <source>
        <strain evidence="4 6">ACAM 607</strain>
        <strain evidence="5 7">IC036</strain>
    </source>
</reference>
<keyword evidence="1" id="KW-0560">Oxidoreductase</keyword>
<dbReference type="EMBL" id="VOLQ01000005">
    <property type="protein sequence ID" value="TWX70217.1"/>
    <property type="molecule type" value="Genomic_DNA"/>
</dbReference>
<dbReference type="Proteomes" id="UP000321525">
    <property type="component" value="Unassembled WGS sequence"/>
</dbReference>
<gene>
    <name evidence="4" type="ORF">ESZ26_06110</name>
    <name evidence="5" type="ORF">ESZ27_03600</name>
</gene>
<dbReference type="Pfam" id="PF02826">
    <property type="entry name" value="2-Hacid_dh_C"/>
    <property type="match status" value="1"/>
</dbReference>
<feature type="domain" description="D-isomer specific 2-hydroxyacid dehydrogenase NAD-binding" evidence="3">
    <location>
        <begin position="111"/>
        <end position="282"/>
    </location>
</feature>
<dbReference type="OrthoDB" id="9787219at2"/>
<organism evidence="5 7">
    <name type="scientific">Colwellia hornerae</name>
    <dbReference type="NCBI Taxonomy" id="89402"/>
    <lineage>
        <taxon>Bacteria</taxon>
        <taxon>Pseudomonadati</taxon>
        <taxon>Pseudomonadota</taxon>
        <taxon>Gammaproteobacteria</taxon>
        <taxon>Alteromonadales</taxon>
        <taxon>Colwelliaceae</taxon>
        <taxon>Colwellia</taxon>
    </lineage>
</organism>
<dbReference type="PANTHER" id="PTHR43333">
    <property type="entry name" value="2-HACID_DH_C DOMAIN-CONTAINING PROTEIN"/>
    <property type="match status" value="1"/>
</dbReference>
<dbReference type="InterPro" id="IPR036291">
    <property type="entry name" value="NAD(P)-bd_dom_sf"/>
</dbReference>
<evidence type="ECO:0000313" key="4">
    <source>
        <dbReference type="EMBL" id="TWX60964.1"/>
    </source>
</evidence>
<evidence type="ECO:0000256" key="1">
    <source>
        <dbReference type="ARBA" id="ARBA00023002"/>
    </source>
</evidence>
<comment type="caution">
    <text evidence="5">The sequence shown here is derived from an EMBL/GenBank/DDBJ whole genome shotgun (WGS) entry which is preliminary data.</text>
</comment>
<evidence type="ECO:0000313" key="7">
    <source>
        <dbReference type="Proteomes" id="UP000321917"/>
    </source>
</evidence>
<dbReference type="CDD" id="cd12164">
    <property type="entry name" value="GDH_like_2"/>
    <property type="match status" value="1"/>
</dbReference>
<dbReference type="AlphaFoldDB" id="A0A5C6QN44"/>
<dbReference type="EMBL" id="VOLR01000007">
    <property type="protein sequence ID" value="TWX60964.1"/>
    <property type="molecule type" value="Genomic_DNA"/>
</dbReference>
<evidence type="ECO:0000259" key="3">
    <source>
        <dbReference type="Pfam" id="PF02826"/>
    </source>
</evidence>
<dbReference type="Proteomes" id="UP000321917">
    <property type="component" value="Unassembled WGS sequence"/>
</dbReference>
<evidence type="ECO:0000313" key="5">
    <source>
        <dbReference type="EMBL" id="TWX70217.1"/>
    </source>
</evidence>
<dbReference type="Gene3D" id="3.40.50.720">
    <property type="entry name" value="NAD(P)-binding Rossmann-like Domain"/>
    <property type="match status" value="2"/>
</dbReference>
<dbReference type="GO" id="GO:0051287">
    <property type="term" value="F:NAD binding"/>
    <property type="evidence" value="ECO:0007669"/>
    <property type="project" value="InterPro"/>
</dbReference>
<dbReference type="PANTHER" id="PTHR43333:SF1">
    <property type="entry name" value="D-ISOMER SPECIFIC 2-HYDROXYACID DEHYDROGENASE NAD-BINDING DOMAIN-CONTAINING PROTEIN"/>
    <property type="match status" value="1"/>
</dbReference>
<accession>A0A5C6QN44</accession>
<dbReference type="GO" id="GO:0016491">
    <property type="term" value="F:oxidoreductase activity"/>
    <property type="evidence" value="ECO:0007669"/>
    <property type="project" value="UniProtKB-KW"/>
</dbReference>
<name>A0A5C6QN44_9GAMM</name>
<dbReference type="SUPFAM" id="SSF51735">
    <property type="entry name" value="NAD(P)-binding Rossmann-fold domains"/>
    <property type="match status" value="1"/>
</dbReference>
<keyword evidence="2" id="KW-0520">NAD</keyword>
<protein>
    <submittedName>
        <fullName evidence="5">Glyoxylate/hydroxypyruvate reductase A</fullName>
    </submittedName>
</protein>
<evidence type="ECO:0000313" key="6">
    <source>
        <dbReference type="Proteomes" id="UP000321525"/>
    </source>
</evidence>
<dbReference type="RefSeq" id="WP_146798871.1">
    <property type="nucleotide sequence ID" value="NZ_VOLP01000008.1"/>
</dbReference>
<proteinExistence type="predicted"/>
<dbReference type="InterPro" id="IPR006140">
    <property type="entry name" value="D-isomer_DH_NAD-bd"/>
</dbReference>